<dbReference type="Pfam" id="PF20520">
    <property type="entry name" value="Ac45-VOA1_TM"/>
    <property type="match status" value="1"/>
</dbReference>
<protein>
    <submittedName>
        <fullName evidence="11">V-type proton ATPase subunit S1 isoform X1</fullName>
    </submittedName>
</protein>
<dbReference type="Gene3D" id="2.40.160.110">
    <property type="match status" value="1"/>
</dbReference>
<proteinExistence type="inferred from homology"/>
<evidence type="ECO:0000256" key="1">
    <source>
        <dbReference type="ARBA" id="ARBA00004167"/>
    </source>
</evidence>
<dbReference type="RefSeq" id="XP_025066573.1">
    <property type="nucleotide sequence ID" value="XM_025210788.1"/>
</dbReference>
<evidence type="ECO:0000259" key="9">
    <source>
        <dbReference type="Pfam" id="PF20520"/>
    </source>
</evidence>
<evidence type="ECO:0000259" key="8">
    <source>
        <dbReference type="Pfam" id="PF05827"/>
    </source>
</evidence>
<gene>
    <name evidence="11" type="primary">ATP6AP1</name>
</gene>
<organism evidence="10 11">
    <name type="scientific">Alligator sinensis</name>
    <name type="common">Chinese alligator</name>
    <dbReference type="NCBI Taxonomy" id="38654"/>
    <lineage>
        <taxon>Eukaryota</taxon>
        <taxon>Metazoa</taxon>
        <taxon>Chordata</taxon>
        <taxon>Craniata</taxon>
        <taxon>Vertebrata</taxon>
        <taxon>Euteleostomi</taxon>
        <taxon>Archelosauria</taxon>
        <taxon>Archosauria</taxon>
        <taxon>Crocodylia</taxon>
        <taxon>Alligatoridae</taxon>
        <taxon>Alligatorinae</taxon>
        <taxon>Alligator</taxon>
    </lineage>
</organism>
<dbReference type="STRING" id="38654.A0A3Q0H7Z8"/>
<dbReference type="PANTHER" id="PTHR12471">
    <property type="entry name" value="VACUOLAR ATP SYNTHASE SUBUNIT S1"/>
    <property type="match status" value="1"/>
</dbReference>
<dbReference type="Proteomes" id="UP000189705">
    <property type="component" value="Unplaced"/>
</dbReference>
<keyword evidence="3 6" id="KW-0812">Transmembrane</keyword>
<dbReference type="InterPro" id="IPR046756">
    <property type="entry name" value="VAS1/VOA1_TM"/>
</dbReference>
<evidence type="ECO:0000256" key="2">
    <source>
        <dbReference type="ARBA" id="ARBA00009037"/>
    </source>
</evidence>
<feature type="domain" description="V-type proton ATPase subunit S1 luminal" evidence="8">
    <location>
        <begin position="261"/>
        <end position="403"/>
    </location>
</feature>
<dbReference type="InterPro" id="IPR008388">
    <property type="entry name" value="Ac45_acc_su"/>
</dbReference>
<keyword evidence="5 6" id="KW-0472">Membrane</keyword>
<name>A0A3Q0H7Z8_ALLSI</name>
<comment type="similarity">
    <text evidence="2">Belongs to the vacuolar ATPase subunit S1 family.</text>
</comment>
<feature type="signal peptide" evidence="7">
    <location>
        <begin position="1"/>
        <end position="19"/>
    </location>
</feature>
<dbReference type="GeneID" id="102372407"/>
<dbReference type="GO" id="GO:0030641">
    <property type="term" value="P:regulation of cellular pH"/>
    <property type="evidence" value="ECO:0007669"/>
    <property type="project" value="TreeGrafter"/>
</dbReference>
<dbReference type="GO" id="GO:0033176">
    <property type="term" value="C:proton-transporting V-type ATPase complex"/>
    <property type="evidence" value="ECO:0007669"/>
    <property type="project" value="TreeGrafter"/>
</dbReference>
<dbReference type="CTD" id="537"/>
<evidence type="ECO:0000256" key="4">
    <source>
        <dbReference type="ARBA" id="ARBA00022989"/>
    </source>
</evidence>
<feature type="transmembrane region" description="Helical" evidence="6">
    <location>
        <begin position="424"/>
        <end position="448"/>
    </location>
</feature>
<accession>A0A3Q0H7Z8</accession>
<evidence type="ECO:0000313" key="11">
    <source>
        <dbReference type="RefSeq" id="XP_025066573.1"/>
    </source>
</evidence>
<evidence type="ECO:0000256" key="6">
    <source>
        <dbReference type="SAM" id="Phobius"/>
    </source>
</evidence>
<dbReference type="PANTHER" id="PTHR12471:SF2">
    <property type="entry name" value="V-TYPE PROTON ATPASE SUBUNIT S1"/>
    <property type="match status" value="1"/>
</dbReference>
<sequence>MAAALVLLLAVLAPGAARADQVPLLAWSSRSKLWPPATIGSEGHVVTEPQLQALLGPALDQGPHNVLLFLQEKLSVEDFTAYGGVYGNKPDSAFPNLEGALSDAGSALVLPAVAGEAAGAVPLLLREHLGAGPLHVDPPTLRQLRLNASVPALLLVRLPYATGSSLMAPKEVLTGNDEVIGQVLSALKEEDVPYMALLTAPRPSRHECWERTQASSSACCLPQVLREVLGTVPGPLGRQLLETGPEPVYPPLQFPSGAFPLLLFWARNLSVARDGVWRDLTDATFGSHATVNLSRSSWGPTEARLVLSYKEVFNSSLTITSHMTNKWFPVSGRNWSSLEWVEMVEGGAAAPVTFNASGVSVPALYSWRCGLLGTMGLLTPRTRPDPAAAHWQLLLHDIQLQAFNVTGRRFSYASDCAGFFSAPVWMGLLPGALLAAVLAYGLHMLLGLRAMDRFDDPKGPSIAVPQTE</sequence>
<feature type="domain" description="V-type proton ATPase subunit S1/VOA1 transmembrane" evidence="9">
    <location>
        <begin position="418"/>
        <end position="456"/>
    </location>
</feature>
<evidence type="ECO:0000313" key="10">
    <source>
        <dbReference type="Proteomes" id="UP000189705"/>
    </source>
</evidence>
<reference evidence="11" key="1">
    <citation type="submission" date="2025-08" db="UniProtKB">
        <authorList>
            <consortium name="RefSeq"/>
        </authorList>
    </citation>
    <scope>IDENTIFICATION</scope>
</reference>
<evidence type="ECO:0000256" key="5">
    <source>
        <dbReference type="ARBA" id="ARBA00023136"/>
    </source>
</evidence>
<evidence type="ECO:0000256" key="3">
    <source>
        <dbReference type="ARBA" id="ARBA00022692"/>
    </source>
</evidence>
<keyword evidence="7" id="KW-0732">Signal</keyword>
<keyword evidence="10" id="KW-1185">Reference proteome</keyword>
<dbReference type="Pfam" id="PF05827">
    <property type="entry name" value="VAS1_LD"/>
    <property type="match status" value="1"/>
</dbReference>
<dbReference type="InterPro" id="IPR046755">
    <property type="entry name" value="VAS1_LD"/>
</dbReference>
<feature type="chain" id="PRO_5018114985" evidence="7">
    <location>
        <begin position="20"/>
        <end position="468"/>
    </location>
</feature>
<evidence type="ECO:0000256" key="7">
    <source>
        <dbReference type="SAM" id="SignalP"/>
    </source>
</evidence>
<keyword evidence="4 6" id="KW-1133">Transmembrane helix</keyword>
<dbReference type="GO" id="GO:0001671">
    <property type="term" value="F:ATPase activator activity"/>
    <property type="evidence" value="ECO:0007669"/>
    <property type="project" value="TreeGrafter"/>
</dbReference>
<dbReference type="AlphaFoldDB" id="A0A3Q0H7Z8"/>
<dbReference type="InParanoid" id="A0A3Q0H7Z8"/>
<comment type="subcellular location">
    <subcellularLocation>
        <location evidence="1">Membrane</location>
        <topology evidence="1">Single-pass membrane protein</topology>
    </subcellularLocation>
</comment>